<keyword evidence="2" id="KW-1185">Reference proteome</keyword>
<dbReference type="InterPro" id="IPR008593">
    <property type="entry name" value="Dam_MeTrfase"/>
</dbReference>
<dbReference type="GO" id="GO:0009007">
    <property type="term" value="F:site-specific DNA-methyltransferase (adenine-specific) activity"/>
    <property type="evidence" value="ECO:0007669"/>
    <property type="project" value="InterPro"/>
</dbReference>
<protein>
    <submittedName>
        <fullName evidence="1">DNA N-6-adenine-methyltransferase (Dam)</fullName>
    </submittedName>
</protein>
<gene>
    <name evidence="1" type="ORF">SAMN06265219_113152</name>
</gene>
<dbReference type="EMBL" id="FXTP01000013">
    <property type="protein sequence ID" value="SMO87390.1"/>
    <property type="molecule type" value="Genomic_DNA"/>
</dbReference>
<dbReference type="AlphaFoldDB" id="A0A521EWB9"/>
<dbReference type="RefSeq" id="WP_221930331.1">
    <property type="nucleotide sequence ID" value="NZ_FXTP01000013.1"/>
</dbReference>
<name>A0A521EWB9_9BACT</name>
<reference evidence="1 2" key="1">
    <citation type="submission" date="2017-05" db="EMBL/GenBank/DDBJ databases">
        <authorList>
            <person name="Varghese N."/>
            <person name="Submissions S."/>
        </authorList>
    </citation>
    <scope>NUCLEOTIDE SEQUENCE [LARGE SCALE GENOMIC DNA]</scope>
    <source>
        <strain evidence="1 2">DSM 21985</strain>
    </source>
</reference>
<keyword evidence="1" id="KW-0808">Transferase</keyword>
<dbReference type="GO" id="GO:0009307">
    <property type="term" value="P:DNA restriction-modification system"/>
    <property type="evidence" value="ECO:0007669"/>
    <property type="project" value="InterPro"/>
</dbReference>
<evidence type="ECO:0000313" key="1">
    <source>
        <dbReference type="EMBL" id="SMO87390.1"/>
    </source>
</evidence>
<sequence length="168" mass="19621">MMNLFDTEKTQSLHIRNKEDYTDIWLTPPEIIQALGQFDLDPCAHIEQPWETAKTMYTIKDDGYSKEWFGRVWMNPPYSEIDRWMQKLSIYGNGIALTFARTETQYFHNYVWGKAKGIFFFDGRLNFHRANGVKAKMNAGAPSVLIAYGRENAEVLKTCKLRGFYTEL</sequence>
<dbReference type="GO" id="GO:0032259">
    <property type="term" value="P:methylation"/>
    <property type="evidence" value="ECO:0007669"/>
    <property type="project" value="UniProtKB-KW"/>
</dbReference>
<dbReference type="Pfam" id="PF05869">
    <property type="entry name" value="Dam"/>
    <property type="match status" value="1"/>
</dbReference>
<accession>A0A521EWB9</accession>
<evidence type="ECO:0000313" key="2">
    <source>
        <dbReference type="Proteomes" id="UP000317557"/>
    </source>
</evidence>
<dbReference type="GO" id="GO:0003677">
    <property type="term" value="F:DNA binding"/>
    <property type="evidence" value="ECO:0007669"/>
    <property type="project" value="InterPro"/>
</dbReference>
<organism evidence="1 2">
    <name type="scientific">Gracilimonas mengyeensis</name>
    <dbReference type="NCBI Taxonomy" id="1302730"/>
    <lineage>
        <taxon>Bacteria</taxon>
        <taxon>Pseudomonadati</taxon>
        <taxon>Balneolota</taxon>
        <taxon>Balneolia</taxon>
        <taxon>Balneolales</taxon>
        <taxon>Balneolaceae</taxon>
        <taxon>Gracilimonas</taxon>
    </lineage>
</organism>
<keyword evidence="1" id="KW-0489">Methyltransferase</keyword>
<proteinExistence type="predicted"/>
<dbReference type="Proteomes" id="UP000317557">
    <property type="component" value="Unassembled WGS sequence"/>
</dbReference>